<dbReference type="InterPro" id="IPR021908">
    <property type="entry name" value="YfbK_C"/>
</dbReference>
<evidence type="ECO:0000256" key="1">
    <source>
        <dbReference type="SAM" id="SignalP"/>
    </source>
</evidence>
<dbReference type="InterPro" id="IPR036465">
    <property type="entry name" value="vWFA_dom_sf"/>
</dbReference>
<accession>A0ABS3Z3Q4</accession>
<dbReference type="SUPFAM" id="SSF53300">
    <property type="entry name" value="vWA-like"/>
    <property type="match status" value="1"/>
</dbReference>
<dbReference type="Pfam" id="PF13715">
    <property type="entry name" value="CarbopepD_reg_2"/>
    <property type="match status" value="1"/>
</dbReference>
<dbReference type="RefSeq" id="WP_209143722.1">
    <property type="nucleotide sequence ID" value="NZ_JAGHKO010000017.1"/>
</dbReference>
<evidence type="ECO:0000313" key="3">
    <source>
        <dbReference type="EMBL" id="MBO9204796.1"/>
    </source>
</evidence>
<dbReference type="Pfam" id="PF12034">
    <property type="entry name" value="YfbK_C"/>
    <property type="match status" value="1"/>
</dbReference>
<name>A0ABS3Z3Q4_9BACT</name>
<comment type="caution">
    <text evidence="3">The sequence shown here is derived from an EMBL/GenBank/DDBJ whole genome shotgun (WGS) entry which is preliminary data.</text>
</comment>
<reference evidence="3 4" key="1">
    <citation type="submission" date="2021-03" db="EMBL/GenBank/DDBJ databases">
        <title>Assistant Professor.</title>
        <authorList>
            <person name="Huq M.A."/>
        </authorList>
    </citation>
    <scope>NUCLEOTIDE SEQUENCE [LARGE SCALE GENOMIC DNA]</scope>
    <source>
        <strain evidence="3 4">MAH-29</strain>
    </source>
</reference>
<dbReference type="Pfam" id="PF12450">
    <property type="entry name" value="vWF_A"/>
    <property type="match status" value="1"/>
</dbReference>
<dbReference type="Gene3D" id="2.60.40.1120">
    <property type="entry name" value="Carboxypeptidase-like, regulatory domain"/>
    <property type="match status" value="1"/>
</dbReference>
<feature type="domain" description="VWFA" evidence="2">
    <location>
        <begin position="255"/>
        <end position="431"/>
    </location>
</feature>
<dbReference type="InterPro" id="IPR008969">
    <property type="entry name" value="CarboxyPept-like_regulatory"/>
</dbReference>
<dbReference type="SUPFAM" id="SSF49464">
    <property type="entry name" value="Carboxypeptidase regulatory domain-like"/>
    <property type="match status" value="1"/>
</dbReference>
<dbReference type="Gene3D" id="3.40.50.410">
    <property type="entry name" value="von Willebrand factor, type A domain"/>
    <property type="match status" value="1"/>
</dbReference>
<feature type="signal peptide" evidence="1">
    <location>
        <begin position="1"/>
        <end position="19"/>
    </location>
</feature>
<dbReference type="Pfam" id="PF00092">
    <property type="entry name" value="VWA"/>
    <property type="match status" value="1"/>
</dbReference>
<dbReference type="InterPro" id="IPR002035">
    <property type="entry name" value="VWF_A"/>
</dbReference>
<dbReference type="InterPro" id="IPR022156">
    <property type="entry name" value="Uncharacterised_YfbK_N"/>
</dbReference>
<dbReference type="EMBL" id="JAGHKO010000017">
    <property type="protein sequence ID" value="MBO9204796.1"/>
    <property type="molecule type" value="Genomic_DNA"/>
</dbReference>
<gene>
    <name evidence="3" type="ORF">J7I42_31190</name>
</gene>
<evidence type="ECO:0000313" key="4">
    <source>
        <dbReference type="Proteomes" id="UP000677244"/>
    </source>
</evidence>
<protein>
    <submittedName>
        <fullName evidence="3">von Willebrand factor type A domain-containing protein</fullName>
    </submittedName>
</protein>
<dbReference type="PANTHER" id="PTHR10166">
    <property type="entry name" value="VOLTAGE-DEPENDENT CALCIUM CHANNEL SUBUNIT ALPHA-2/DELTA-RELATED"/>
    <property type="match status" value="1"/>
</dbReference>
<organism evidence="3 4">
    <name type="scientific">Niastella soli</name>
    <dbReference type="NCBI Taxonomy" id="2821487"/>
    <lineage>
        <taxon>Bacteria</taxon>
        <taxon>Pseudomonadati</taxon>
        <taxon>Bacteroidota</taxon>
        <taxon>Chitinophagia</taxon>
        <taxon>Chitinophagales</taxon>
        <taxon>Chitinophagaceae</taxon>
        <taxon>Niastella</taxon>
    </lineage>
</organism>
<dbReference type="PANTHER" id="PTHR10166:SF37">
    <property type="entry name" value="STOLID, ISOFORM H"/>
    <property type="match status" value="1"/>
</dbReference>
<dbReference type="SMART" id="SM00327">
    <property type="entry name" value="VWA"/>
    <property type="match status" value="1"/>
</dbReference>
<proteinExistence type="predicted"/>
<dbReference type="InterPro" id="IPR051173">
    <property type="entry name" value="Ca_channel_alpha-2/delta"/>
</dbReference>
<dbReference type="CDD" id="cd01465">
    <property type="entry name" value="vWA_subgroup"/>
    <property type="match status" value="1"/>
</dbReference>
<sequence>MKIILTLLLLCTSTVLLNAQITITGKITNEKGVPLQAVTIKIKGTNTATASDVKGFYSIKVPDKKATLVFANVGFDVQEIPVNENTVINVILKAATNSLSEVVVIGYAAQKRKDVTGSVAILSGSAAGVSINGRNHRNASSPNEDYNREGYDNIKENEFQKVTDHPLSTFSIDVDAASYSNVRRLINEGTLPTPGAVRVEEMINYFSYNYPQPVNDKPFSITTESAPCPWNKDHQLVMIGLQGKKIELDKLPPSNLVFLIDVSGSMQTENKLPLVKSSLNLLAEQLRPQDKVAIVVYAGSAGLVLPSTNDKYKIREAINALEAGGSTAGGAGIKLAYQTAQQNFMKDGNNRVILCTDGDFNVGASSDDELENLIETKRESGVYLTVLGYGTGNYQDSKMQKLADKGNGNHAYIDNINEAKKVLISEYGGTLFTIAKDVKLQIEFNSAKVKGYRLIGYENRMLAKEDFNNDKKDAGDMGSNHSVTALYEIIPASVAGDEGLATVDPLRYQSKKRKKRSASFSEELMFVKIRYKEPDEMSSNLMEVPVKENIQSASNNLRFASAVAAFGMVLRNSVLKGGSDYKLVKSLAESSIDSNSDAYKKEFLELVNKAEQLKATAKQGSPE</sequence>
<evidence type="ECO:0000259" key="2">
    <source>
        <dbReference type="PROSITE" id="PS50234"/>
    </source>
</evidence>
<dbReference type="Proteomes" id="UP000677244">
    <property type="component" value="Unassembled WGS sequence"/>
</dbReference>
<feature type="chain" id="PRO_5045993344" evidence="1">
    <location>
        <begin position="20"/>
        <end position="623"/>
    </location>
</feature>
<keyword evidence="1" id="KW-0732">Signal</keyword>
<dbReference type="PROSITE" id="PS50234">
    <property type="entry name" value="VWFA"/>
    <property type="match status" value="1"/>
</dbReference>
<keyword evidence="4" id="KW-1185">Reference proteome</keyword>